<keyword evidence="1" id="KW-1133">Transmembrane helix</keyword>
<dbReference type="Proteomes" id="UP001235939">
    <property type="component" value="Chromosome 07"/>
</dbReference>
<gene>
    <name evidence="2" type="ORF">LAZ67_7000650</name>
</gene>
<keyword evidence="1" id="KW-0472">Membrane</keyword>
<proteinExistence type="predicted"/>
<reference evidence="2 3" key="1">
    <citation type="submission" date="2022-01" db="EMBL/GenBank/DDBJ databases">
        <title>A chromosomal length assembly of Cordylochernes scorpioides.</title>
        <authorList>
            <person name="Zeh D."/>
            <person name="Zeh J."/>
        </authorList>
    </citation>
    <scope>NUCLEOTIDE SEQUENCE [LARGE SCALE GENOMIC DNA]</scope>
    <source>
        <strain evidence="2">IN4F17</strain>
        <tissue evidence="2">Whole Body</tissue>
    </source>
</reference>
<name>A0ABY6KLN1_9ARAC</name>
<keyword evidence="3" id="KW-1185">Reference proteome</keyword>
<accession>A0ABY6KLN1</accession>
<evidence type="ECO:0000313" key="3">
    <source>
        <dbReference type="Proteomes" id="UP001235939"/>
    </source>
</evidence>
<sequence length="288" mass="32252">MSDMRNRHHVQPLLTWSTSCIPGVLTGYYQPGQLSPGFSELVTAPPPPFSSRFRTGKVNAAAVNVAERGATCDDAQRGEGRVSDSRVYRALDNISAGIVARCEATVLRQQQRRKSPATLIYRSMCRFHFCFLESTVLDLQTGSTTQWQAYLAPKEMAASDMRNRCHVQWLLTWSTNAAHPVSLESLQVLSTLPLVLKTTIYQGGKQHGSLNFATGSEDDDLSRRKAARECRLIPCSGWKMDKGHCKQSNLNDLGIQFEFVFILLYIIICRYRLLSAKKNTSLKFGLKT</sequence>
<organism evidence="2 3">
    <name type="scientific">Cordylochernes scorpioides</name>
    <dbReference type="NCBI Taxonomy" id="51811"/>
    <lineage>
        <taxon>Eukaryota</taxon>
        <taxon>Metazoa</taxon>
        <taxon>Ecdysozoa</taxon>
        <taxon>Arthropoda</taxon>
        <taxon>Chelicerata</taxon>
        <taxon>Arachnida</taxon>
        <taxon>Pseudoscorpiones</taxon>
        <taxon>Cheliferoidea</taxon>
        <taxon>Chernetidae</taxon>
        <taxon>Cordylochernes</taxon>
    </lineage>
</organism>
<protein>
    <submittedName>
        <fullName evidence="2">Uncharacterized protein</fullName>
    </submittedName>
</protein>
<evidence type="ECO:0000256" key="1">
    <source>
        <dbReference type="SAM" id="Phobius"/>
    </source>
</evidence>
<dbReference type="EMBL" id="CP092869">
    <property type="protein sequence ID" value="UYV69761.1"/>
    <property type="molecule type" value="Genomic_DNA"/>
</dbReference>
<dbReference type="PROSITE" id="PS51257">
    <property type="entry name" value="PROKAR_LIPOPROTEIN"/>
    <property type="match status" value="1"/>
</dbReference>
<evidence type="ECO:0000313" key="2">
    <source>
        <dbReference type="EMBL" id="UYV69761.1"/>
    </source>
</evidence>
<feature type="transmembrane region" description="Helical" evidence="1">
    <location>
        <begin position="253"/>
        <end position="273"/>
    </location>
</feature>
<keyword evidence="1" id="KW-0812">Transmembrane</keyword>